<feature type="transmembrane region" description="Helical" evidence="9">
    <location>
        <begin position="65"/>
        <end position="90"/>
    </location>
</feature>
<comment type="caution">
    <text evidence="11">The sequence shown here is derived from an EMBL/GenBank/DDBJ whole genome shotgun (WGS) entry which is preliminary data.</text>
</comment>
<name>A0A942YEM5_9BACI</name>
<keyword evidence="9" id="KW-1133">Transmembrane helix</keyword>
<feature type="transmembrane region" description="Helical" evidence="9">
    <location>
        <begin position="5"/>
        <end position="26"/>
    </location>
</feature>
<feature type="transmembrane region" description="Helical" evidence="9">
    <location>
        <begin position="158"/>
        <end position="178"/>
    </location>
</feature>
<keyword evidence="6" id="KW-0732">Signal</keyword>
<evidence type="ECO:0000256" key="1">
    <source>
        <dbReference type="ARBA" id="ARBA00002841"/>
    </source>
</evidence>
<evidence type="ECO:0000313" key="11">
    <source>
        <dbReference type="EMBL" id="MBS4187853.1"/>
    </source>
</evidence>
<dbReference type="RefSeq" id="WP_213147667.1">
    <property type="nucleotide sequence ID" value="NZ_JAGYPE020000007.1"/>
</dbReference>
<feature type="domain" description="PBP" evidence="10">
    <location>
        <begin position="235"/>
        <end position="469"/>
    </location>
</feature>
<keyword evidence="5" id="KW-0592">Phosphate transport</keyword>
<feature type="transmembrane region" description="Helical" evidence="9">
    <location>
        <begin position="32"/>
        <end position="53"/>
    </location>
</feature>
<proteinExistence type="inferred from homology"/>
<dbReference type="Gene3D" id="3.40.190.10">
    <property type="entry name" value="Periplasmic binding protein-like II"/>
    <property type="match status" value="2"/>
</dbReference>
<protein>
    <submittedName>
        <fullName evidence="11">Substrate-binding domain-containing protein</fullName>
    </submittedName>
</protein>
<organism evidence="11">
    <name type="scientific">Neobacillus citreus</name>
    <dbReference type="NCBI Taxonomy" id="2833578"/>
    <lineage>
        <taxon>Bacteria</taxon>
        <taxon>Bacillati</taxon>
        <taxon>Bacillota</taxon>
        <taxon>Bacilli</taxon>
        <taxon>Bacillales</taxon>
        <taxon>Bacillaceae</taxon>
        <taxon>Neobacillus</taxon>
    </lineage>
</organism>
<dbReference type="AlphaFoldDB" id="A0A942YEM5"/>
<evidence type="ECO:0000256" key="2">
    <source>
        <dbReference type="ARBA" id="ARBA00004193"/>
    </source>
</evidence>
<comment type="function">
    <text evidence="1">Part of the ABC transporter complex PstSACB involved in phosphate import.</text>
</comment>
<dbReference type="GO" id="GO:0005886">
    <property type="term" value="C:plasma membrane"/>
    <property type="evidence" value="ECO:0007669"/>
    <property type="project" value="UniProtKB-SubCell"/>
</dbReference>
<comment type="subunit">
    <text evidence="4">The complex is composed of two ATP-binding proteins (PstB), two transmembrane proteins (PstC and PstA) and a solute-binding protein (PstS).</text>
</comment>
<evidence type="ECO:0000256" key="8">
    <source>
        <dbReference type="ARBA" id="ARBA00023288"/>
    </source>
</evidence>
<feature type="transmembrane region" description="Helical" evidence="9">
    <location>
        <begin position="122"/>
        <end position="143"/>
    </location>
</feature>
<dbReference type="Proteomes" id="UP000677265">
    <property type="component" value="Unassembled WGS sequence"/>
</dbReference>
<comment type="subcellular location">
    <subcellularLocation>
        <location evidence="2">Cell membrane</location>
        <topology evidence="2">Lipid-anchor</topology>
    </subcellularLocation>
</comment>
<dbReference type="Pfam" id="PF12849">
    <property type="entry name" value="PBP_like_2"/>
    <property type="match status" value="1"/>
</dbReference>
<comment type="similarity">
    <text evidence="3">Belongs to the PstS family.</text>
</comment>
<dbReference type="EMBL" id="JAGYPE010000009">
    <property type="protein sequence ID" value="MBS4187853.1"/>
    <property type="molecule type" value="Genomic_DNA"/>
</dbReference>
<dbReference type="EMBL" id="JAGYPE020000007">
    <property type="protein sequence ID" value="MCH6265153.1"/>
    <property type="molecule type" value="Genomic_DNA"/>
</dbReference>
<evidence type="ECO:0000256" key="7">
    <source>
        <dbReference type="ARBA" id="ARBA00023139"/>
    </source>
</evidence>
<keyword evidence="9" id="KW-0812">Transmembrane</keyword>
<evidence type="ECO:0000256" key="6">
    <source>
        <dbReference type="ARBA" id="ARBA00022729"/>
    </source>
</evidence>
<evidence type="ECO:0000313" key="12">
    <source>
        <dbReference type="EMBL" id="MCH6265153.1"/>
    </source>
</evidence>
<keyword evidence="9" id="KW-0472">Membrane</keyword>
<evidence type="ECO:0000256" key="5">
    <source>
        <dbReference type="ARBA" id="ARBA00022592"/>
    </source>
</evidence>
<dbReference type="PANTHER" id="PTHR30570:SF1">
    <property type="entry name" value="PHOSPHATE-BINDING PROTEIN PSTS"/>
    <property type="match status" value="1"/>
</dbReference>
<keyword evidence="13" id="KW-1185">Reference proteome</keyword>
<dbReference type="PANTHER" id="PTHR30570">
    <property type="entry name" value="PERIPLASMIC PHOSPHATE BINDING COMPONENT OF PHOSPHATE ABC TRANSPORTER"/>
    <property type="match status" value="1"/>
</dbReference>
<accession>A0A942YEM5</accession>
<keyword evidence="8" id="KW-0449">Lipoprotein</keyword>
<gene>
    <name evidence="12" type="ORF">KHB02_006390</name>
    <name evidence="11" type="ORF">KHB02_41480</name>
</gene>
<reference evidence="11" key="1">
    <citation type="submission" date="2021-05" db="EMBL/GenBank/DDBJ databases">
        <title>Novel Bacillus species.</title>
        <authorList>
            <person name="Liu G."/>
        </authorList>
    </citation>
    <scope>NUCLEOTIDE SEQUENCE</scope>
    <source>
        <strain evidence="11 13">FJAT-50051</strain>
    </source>
</reference>
<evidence type="ECO:0000313" key="13">
    <source>
        <dbReference type="Proteomes" id="UP000677265"/>
    </source>
</evidence>
<dbReference type="GO" id="GO:0006817">
    <property type="term" value="P:phosphate ion transport"/>
    <property type="evidence" value="ECO:0007669"/>
    <property type="project" value="UniProtKB-KW"/>
</dbReference>
<evidence type="ECO:0000259" key="10">
    <source>
        <dbReference type="Pfam" id="PF12849"/>
    </source>
</evidence>
<keyword evidence="7" id="KW-0564">Palmitate</keyword>
<evidence type="ECO:0000256" key="4">
    <source>
        <dbReference type="ARBA" id="ARBA00011529"/>
    </source>
</evidence>
<sequence>MGKKLLFVILYFGVVPLVISFLALPLMGNFEMLMEILLSVLIAGGSLTGFFASRKLLRLCQLKEYIVLIPLPLAYTAVMWAVFMLINGGFYGANSWLFYCILHIAYAPIYFVAMFGGEGRLFLWAPLAYELSFTIGVIIAAATRKVQFTAVFTKRKQIFSILAVILLAIGAGSAVQWYRSQTVLPSYGFKYAGGYSSTDLTPYEVMNPNNKLPKLNTKSTFIISNPLEMPVLDGAEAAFPVYSAFALATYENIEKVMGESREVVSFTNTIYSYERLLSGEVDIYFGAEPSKEQREMAKQAGKELVMTPIGKEAFVFFVNPKNKVDSLRVSEIKGIYSGEIKSWSEIGGDSEKIIAFQRPKNSGSQTLLEKIMGDTKIMKPLKEDGPEGMGGIIEQVADYRNYQNAIGFSFRFFATGMKENPDIKLLAINEIDPNPENIASGKYPFTATLYAITLKDNPNPNIQPFLEWMHGPQGQELVERTGYIKLAE</sequence>
<evidence type="ECO:0000256" key="9">
    <source>
        <dbReference type="SAM" id="Phobius"/>
    </source>
</evidence>
<dbReference type="InterPro" id="IPR024370">
    <property type="entry name" value="PBP_domain"/>
</dbReference>
<evidence type="ECO:0000256" key="3">
    <source>
        <dbReference type="ARBA" id="ARBA00008725"/>
    </source>
</evidence>
<feature type="transmembrane region" description="Helical" evidence="9">
    <location>
        <begin position="96"/>
        <end position="115"/>
    </location>
</feature>
<keyword evidence="5" id="KW-0813">Transport</keyword>
<dbReference type="InterPro" id="IPR050811">
    <property type="entry name" value="Phosphate_ABC_transporter"/>
</dbReference>
<dbReference type="SUPFAM" id="SSF53850">
    <property type="entry name" value="Periplasmic binding protein-like II"/>
    <property type="match status" value="1"/>
</dbReference>